<protein>
    <recommendedName>
        <fullName evidence="6">RRM domain-containing protein</fullName>
    </recommendedName>
</protein>
<dbReference type="GO" id="GO:0008380">
    <property type="term" value="P:RNA splicing"/>
    <property type="evidence" value="ECO:0007669"/>
    <property type="project" value="UniProtKB-KW"/>
</dbReference>
<evidence type="ECO:0000256" key="4">
    <source>
        <dbReference type="PROSITE-ProRule" id="PRU00176"/>
    </source>
</evidence>
<dbReference type="InterPro" id="IPR035979">
    <property type="entry name" value="RBD_domain_sf"/>
</dbReference>
<accession>A0AAP0D018</accession>
<evidence type="ECO:0000256" key="3">
    <source>
        <dbReference type="ARBA" id="ARBA00023187"/>
    </source>
</evidence>
<sequence>MWLSTHAERARVGGGDANWQEVRRRNRNGEGQGRFTKSSVKVITSFFVSNLPSHTTKEKLRKAFKDFGEIHDVYIPARVDKSGSPFGFVKFINVRDKGSLAAKLSGIKMDFLKLCVNLERFDRKGMPINGNGPVANQRPPMTRANLSGSGSGSAAAVKGIDDRSFAKVAGFPSSIAPQEWVIPISTSQSETLDR</sequence>
<dbReference type="GO" id="GO:0005681">
    <property type="term" value="C:spliceosomal complex"/>
    <property type="evidence" value="ECO:0007669"/>
    <property type="project" value="UniProtKB-KW"/>
</dbReference>
<dbReference type="GO" id="GO:0003723">
    <property type="term" value="F:RNA binding"/>
    <property type="evidence" value="ECO:0007669"/>
    <property type="project" value="UniProtKB-UniRule"/>
</dbReference>
<keyword evidence="8" id="KW-1185">Reference proteome</keyword>
<dbReference type="PROSITE" id="PS50102">
    <property type="entry name" value="RRM"/>
    <property type="match status" value="1"/>
</dbReference>
<comment type="caution">
    <text evidence="7">The sequence shown here is derived from an EMBL/GenBank/DDBJ whole genome shotgun (WGS) entry which is preliminary data.</text>
</comment>
<dbReference type="Pfam" id="PF00076">
    <property type="entry name" value="RRM_1"/>
    <property type="match status" value="1"/>
</dbReference>
<dbReference type="CDD" id="cd00590">
    <property type="entry name" value="RRM_SF"/>
    <property type="match status" value="1"/>
</dbReference>
<evidence type="ECO:0000313" key="8">
    <source>
        <dbReference type="Proteomes" id="UP001408789"/>
    </source>
</evidence>
<name>A0AAP0D018_9ASTR</name>
<keyword evidence="2" id="KW-0747">Spliceosome</keyword>
<dbReference type="InterPro" id="IPR012677">
    <property type="entry name" value="Nucleotide-bd_a/b_plait_sf"/>
</dbReference>
<dbReference type="InterPro" id="IPR050907">
    <property type="entry name" value="SRSF"/>
</dbReference>
<dbReference type="InterPro" id="IPR000504">
    <property type="entry name" value="RRM_dom"/>
</dbReference>
<evidence type="ECO:0000259" key="6">
    <source>
        <dbReference type="PROSITE" id="PS50102"/>
    </source>
</evidence>
<dbReference type="Proteomes" id="UP001408789">
    <property type="component" value="Unassembled WGS sequence"/>
</dbReference>
<keyword evidence="3" id="KW-0508">mRNA splicing</keyword>
<dbReference type="Gene3D" id="3.30.70.330">
    <property type="match status" value="1"/>
</dbReference>
<feature type="domain" description="RRM" evidence="6">
    <location>
        <begin position="44"/>
        <end position="121"/>
    </location>
</feature>
<keyword evidence="4" id="KW-0694">RNA-binding</keyword>
<evidence type="ECO:0000256" key="5">
    <source>
        <dbReference type="SAM" id="MobiDB-lite"/>
    </source>
</evidence>
<organism evidence="7 8">
    <name type="scientific">Deinandra increscens subsp. villosa</name>
    <dbReference type="NCBI Taxonomy" id="3103831"/>
    <lineage>
        <taxon>Eukaryota</taxon>
        <taxon>Viridiplantae</taxon>
        <taxon>Streptophyta</taxon>
        <taxon>Embryophyta</taxon>
        <taxon>Tracheophyta</taxon>
        <taxon>Spermatophyta</taxon>
        <taxon>Magnoliopsida</taxon>
        <taxon>eudicotyledons</taxon>
        <taxon>Gunneridae</taxon>
        <taxon>Pentapetalae</taxon>
        <taxon>asterids</taxon>
        <taxon>campanulids</taxon>
        <taxon>Asterales</taxon>
        <taxon>Asteraceae</taxon>
        <taxon>Asteroideae</taxon>
        <taxon>Heliantheae alliance</taxon>
        <taxon>Madieae</taxon>
        <taxon>Madiinae</taxon>
        <taxon>Deinandra</taxon>
    </lineage>
</organism>
<dbReference type="SUPFAM" id="SSF54928">
    <property type="entry name" value="RNA-binding domain, RBD"/>
    <property type="match status" value="1"/>
</dbReference>
<gene>
    <name evidence="7" type="ORF">SSX86_019549</name>
</gene>
<keyword evidence="1" id="KW-0507">mRNA processing</keyword>
<dbReference type="PANTHER" id="PTHR23147">
    <property type="entry name" value="SERINE/ARGININE RICH SPLICING FACTOR"/>
    <property type="match status" value="1"/>
</dbReference>
<dbReference type="EMBL" id="JBCNJP010000019">
    <property type="protein sequence ID" value="KAK9062363.1"/>
    <property type="molecule type" value="Genomic_DNA"/>
</dbReference>
<feature type="region of interest" description="Disordered" evidence="5">
    <location>
        <begin position="14"/>
        <end position="34"/>
    </location>
</feature>
<evidence type="ECO:0000256" key="1">
    <source>
        <dbReference type="ARBA" id="ARBA00022664"/>
    </source>
</evidence>
<proteinExistence type="predicted"/>
<evidence type="ECO:0000313" key="7">
    <source>
        <dbReference type="EMBL" id="KAK9062363.1"/>
    </source>
</evidence>
<reference evidence="7 8" key="1">
    <citation type="submission" date="2024-04" db="EMBL/GenBank/DDBJ databases">
        <title>The reference genome of an endangered Asteraceae, Deinandra increscens subsp. villosa, native to the Central Coast of California.</title>
        <authorList>
            <person name="Guilliams M."/>
            <person name="Hasenstab-Lehman K."/>
            <person name="Meyer R."/>
            <person name="Mcevoy S."/>
        </authorList>
    </citation>
    <scope>NUCLEOTIDE SEQUENCE [LARGE SCALE GENOMIC DNA]</scope>
    <source>
        <tissue evidence="7">Leaf</tissue>
    </source>
</reference>
<evidence type="ECO:0000256" key="2">
    <source>
        <dbReference type="ARBA" id="ARBA00022728"/>
    </source>
</evidence>
<dbReference type="AlphaFoldDB" id="A0AAP0D018"/>
<dbReference type="GO" id="GO:0006397">
    <property type="term" value="P:mRNA processing"/>
    <property type="evidence" value="ECO:0007669"/>
    <property type="project" value="UniProtKB-KW"/>
</dbReference>
<dbReference type="SMART" id="SM00360">
    <property type="entry name" value="RRM"/>
    <property type="match status" value="1"/>
</dbReference>